<gene>
    <name evidence="3" type="ORF">MNBD_ALPHA09-2177</name>
</gene>
<dbReference type="SUPFAM" id="SSF49764">
    <property type="entry name" value="HSP20-like chaperones"/>
    <property type="match status" value="1"/>
</dbReference>
<evidence type="ECO:0000313" key="3">
    <source>
        <dbReference type="EMBL" id="VAW10323.1"/>
    </source>
</evidence>
<dbReference type="InterPro" id="IPR008978">
    <property type="entry name" value="HSP20-like_chaperone"/>
</dbReference>
<organism evidence="3">
    <name type="scientific">hydrothermal vent metagenome</name>
    <dbReference type="NCBI Taxonomy" id="652676"/>
    <lineage>
        <taxon>unclassified sequences</taxon>
        <taxon>metagenomes</taxon>
        <taxon>ecological metagenomes</taxon>
    </lineage>
</organism>
<proteinExistence type="predicted"/>
<name>A0A3B0T2P8_9ZZZZ</name>
<reference evidence="3" key="1">
    <citation type="submission" date="2018-06" db="EMBL/GenBank/DDBJ databases">
        <authorList>
            <person name="Zhirakovskaya E."/>
        </authorList>
    </citation>
    <scope>NUCLEOTIDE SEQUENCE</scope>
</reference>
<dbReference type="PANTHER" id="PTHR47062:SF1">
    <property type="entry name" value="SMALL HEAT SHOCK PROTEIN IBPA"/>
    <property type="match status" value="1"/>
</dbReference>
<dbReference type="Pfam" id="PF00011">
    <property type="entry name" value="HSP20"/>
    <property type="match status" value="1"/>
</dbReference>
<dbReference type="Gene3D" id="2.60.40.790">
    <property type="match status" value="1"/>
</dbReference>
<evidence type="ECO:0000256" key="1">
    <source>
        <dbReference type="ARBA" id="ARBA00023016"/>
    </source>
</evidence>
<dbReference type="CDD" id="cd06470">
    <property type="entry name" value="ACD_IbpA-B_like"/>
    <property type="match status" value="1"/>
</dbReference>
<dbReference type="PANTHER" id="PTHR47062">
    <property type="match status" value="1"/>
</dbReference>
<accession>A0A3B0T2P8</accession>
<dbReference type="InterPro" id="IPR002068">
    <property type="entry name" value="A-crystallin/Hsp20_dom"/>
</dbReference>
<evidence type="ECO:0000259" key="2">
    <source>
        <dbReference type="PROSITE" id="PS01031"/>
    </source>
</evidence>
<dbReference type="AlphaFoldDB" id="A0A3B0T2P8"/>
<sequence length="141" mass="15822">MTRMTPFSSPYLLGFEQIEAMLDRIAKTAGDNFPPYNIERFETNNGSERLRIVLAVAGFRAHDLDVTLEGSTLTIAGALKDDSKRDFLHRGIAARRFVRKFVLAEGMDVEDAEVENGLLAINLTQPLPQNTVRNIQVTERD</sequence>
<dbReference type="EMBL" id="UOEM01000010">
    <property type="protein sequence ID" value="VAW10323.1"/>
    <property type="molecule type" value="Genomic_DNA"/>
</dbReference>
<dbReference type="InterPro" id="IPR037913">
    <property type="entry name" value="ACD_IbpA/B"/>
</dbReference>
<feature type="domain" description="SHSP" evidence="2">
    <location>
        <begin position="27"/>
        <end position="140"/>
    </location>
</feature>
<keyword evidence="1 3" id="KW-0346">Stress response</keyword>
<protein>
    <submittedName>
        <fullName evidence="3">Small heat shock protein</fullName>
    </submittedName>
</protein>
<dbReference type="PROSITE" id="PS01031">
    <property type="entry name" value="SHSP"/>
    <property type="match status" value="1"/>
</dbReference>